<dbReference type="EMBL" id="FRAT01000006">
    <property type="protein sequence ID" value="SHL03417.1"/>
    <property type="molecule type" value="Genomic_DNA"/>
</dbReference>
<dbReference type="GO" id="GO:0003677">
    <property type="term" value="F:DNA binding"/>
    <property type="evidence" value="ECO:0007669"/>
    <property type="project" value="UniProtKB-KW"/>
</dbReference>
<evidence type="ECO:0000256" key="2">
    <source>
        <dbReference type="ARBA" id="ARBA00022747"/>
    </source>
</evidence>
<feature type="domain" description="Type I restriction modification DNA specificity" evidence="5">
    <location>
        <begin position="312"/>
        <end position="469"/>
    </location>
</feature>
<dbReference type="RefSeq" id="WP_072880307.1">
    <property type="nucleotide sequence ID" value="NZ_FOKU01000004.1"/>
</dbReference>
<evidence type="ECO:0000313" key="8">
    <source>
        <dbReference type="Proteomes" id="UP000184031"/>
    </source>
</evidence>
<comment type="similarity">
    <text evidence="1">Belongs to the type-I restriction system S methylase family.</text>
</comment>
<evidence type="ECO:0000313" key="7">
    <source>
        <dbReference type="EMBL" id="SHL03417.1"/>
    </source>
</evidence>
<dbReference type="GO" id="GO:0009307">
    <property type="term" value="P:DNA restriction-modification system"/>
    <property type="evidence" value="ECO:0007669"/>
    <property type="project" value="UniProtKB-KW"/>
</dbReference>
<dbReference type="CDD" id="cd17517">
    <property type="entry name" value="RMtype1_S_EcoKI_StySPI-TRD2-CR2_like"/>
    <property type="match status" value="1"/>
</dbReference>
<evidence type="ECO:0000256" key="1">
    <source>
        <dbReference type="ARBA" id="ARBA00010923"/>
    </source>
</evidence>
<evidence type="ECO:0000256" key="4">
    <source>
        <dbReference type="SAM" id="Coils"/>
    </source>
</evidence>
<dbReference type="InterPro" id="IPR044946">
    <property type="entry name" value="Restrct_endonuc_typeI_TRD_sf"/>
</dbReference>
<dbReference type="InterPro" id="IPR051212">
    <property type="entry name" value="Type-I_RE_S_subunit"/>
</dbReference>
<evidence type="ECO:0000256" key="3">
    <source>
        <dbReference type="ARBA" id="ARBA00023125"/>
    </source>
</evidence>
<evidence type="ECO:0000313" key="6">
    <source>
        <dbReference type="EMBL" id="SFB96131.1"/>
    </source>
</evidence>
<keyword evidence="2" id="KW-0680">Restriction system</keyword>
<protein>
    <submittedName>
        <fullName evidence="7">Type I restriction enzyme, S subunit</fullName>
    </submittedName>
</protein>
<name>A0A1M6XBS4_9FLAO</name>
<dbReference type="Pfam" id="PF01420">
    <property type="entry name" value="Methylase_S"/>
    <property type="match status" value="2"/>
</dbReference>
<dbReference type="AlphaFoldDB" id="A0A1M6XBS4"/>
<dbReference type="PANTHER" id="PTHR43140:SF1">
    <property type="entry name" value="TYPE I RESTRICTION ENZYME ECOKI SPECIFICITY SUBUNIT"/>
    <property type="match status" value="1"/>
</dbReference>
<dbReference type="SUPFAM" id="SSF116734">
    <property type="entry name" value="DNA methylase specificity domain"/>
    <property type="match status" value="2"/>
</dbReference>
<evidence type="ECO:0000313" key="9">
    <source>
        <dbReference type="Proteomes" id="UP000198940"/>
    </source>
</evidence>
<feature type="coiled-coil region" evidence="4">
    <location>
        <begin position="461"/>
        <end position="525"/>
    </location>
</feature>
<organism evidence="7 8">
    <name type="scientific">Flagellimonas taeanensis</name>
    <dbReference type="NCBI Taxonomy" id="1005926"/>
    <lineage>
        <taxon>Bacteria</taxon>
        <taxon>Pseudomonadati</taxon>
        <taxon>Bacteroidota</taxon>
        <taxon>Flavobacteriia</taxon>
        <taxon>Flavobacteriales</taxon>
        <taxon>Flavobacteriaceae</taxon>
        <taxon>Flagellimonas</taxon>
    </lineage>
</organism>
<dbReference type="InterPro" id="IPR000055">
    <property type="entry name" value="Restrct_endonuc_typeI_TRD"/>
</dbReference>
<keyword evidence="3" id="KW-0238">DNA-binding</keyword>
<dbReference type="EMBL" id="FOKU01000004">
    <property type="protein sequence ID" value="SFB96131.1"/>
    <property type="molecule type" value="Genomic_DNA"/>
</dbReference>
<dbReference type="PANTHER" id="PTHR43140">
    <property type="entry name" value="TYPE-1 RESTRICTION ENZYME ECOKI SPECIFICITY PROTEIN"/>
    <property type="match status" value="1"/>
</dbReference>
<reference evidence="7 8" key="1">
    <citation type="submission" date="2016-11" db="EMBL/GenBank/DDBJ databases">
        <authorList>
            <person name="Varghese N."/>
            <person name="Submissions S."/>
        </authorList>
    </citation>
    <scope>NUCLEOTIDE SEQUENCE [LARGE SCALE GENOMIC DNA]</scope>
    <source>
        <strain evidence="7 8">CGMCC 1.12174</strain>
        <strain evidence="6 9">DSM 26351</strain>
    </source>
</reference>
<proteinExistence type="inferred from homology"/>
<gene>
    <name evidence="6" type="ORF">SAMN04487891_10486</name>
    <name evidence="7" type="ORF">SAMN05216293_2517</name>
</gene>
<accession>A0A1M6XBS4</accession>
<dbReference type="STRING" id="1055723.SAMN05216293_2517"/>
<feature type="domain" description="Type I restriction modification DNA specificity" evidence="5">
    <location>
        <begin position="26"/>
        <end position="187"/>
    </location>
</feature>
<keyword evidence="4" id="KW-0175">Coiled coil</keyword>
<keyword evidence="9" id="KW-1185">Reference proteome</keyword>
<dbReference type="Gene3D" id="3.90.220.20">
    <property type="entry name" value="DNA methylase specificity domains"/>
    <property type="match status" value="2"/>
</dbReference>
<dbReference type="Proteomes" id="UP000198940">
    <property type="component" value="Unassembled WGS sequence"/>
</dbReference>
<comment type="caution">
    <text evidence="7">The sequence shown here is derived from an EMBL/GenBank/DDBJ whole genome shotgun (WGS) entry which is preliminary data.</text>
</comment>
<dbReference type="Proteomes" id="UP000184031">
    <property type="component" value="Unassembled WGS sequence"/>
</dbReference>
<dbReference type="OrthoDB" id="9816225at2"/>
<sequence length="596" mass="68856">MKLKIIVSKEFTKYKLPKYWIWTSLGEITLTTTKTNKKKEKLDKEFLYIDINAIDNVSFKITAPKLYTWSSAPSRAQQIVEENDIVFSNVRPYLRNIALVEKKYHNEIASTGLCVIRPFFINSKYVFYYVLGNKFINEVNSLAKGTSYPAVTNKAVFNQRIPIPSLNEQHRIVSKIEELFSELDNGVSNLKLAINQLKVYRQALLKYAFEGKLTEQWRKENNPEPAEKLLEQIKADHHQRYQQELKDWKAAVKEWEKQGKRGRKPRKPSKPTEIRNLNSELLLNKAKLPTSWLYNVLIAVIEMPKYGTSRKCTYDNSGTAVLRIPNLKSGIIDEEDLKYAFFTEDEKEPYLLKEGDILTIRSNGSVDLVGRCSIIRKINTDKLYAGYLIRLRPLANIVDSRYLLYALESQDLRTQIETKAKSTSGVNNINSGELSSLIIPLCSKDEQTEIADLIESQFSVIDNLEQTIESGLQKSEALRQSILKKAFEGKLVSQDPNDEPVSELLKRIQSEKKRYLEQKKQQKKKKRKPKKIEKMSKELSIEEVLKTSKKAMLAKDVWQKSKHKGNIEDFYKELKDIQSKIKEVKKGTESLLSLVE</sequence>
<evidence type="ECO:0000259" key="5">
    <source>
        <dbReference type="Pfam" id="PF01420"/>
    </source>
</evidence>